<accession>A0A1D6H472</accession>
<proteinExistence type="predicted"/>
<dbReference type="EMBL" id="CM000781">
    <property type="protein sequence ID" value="AQK69624.1"/>
    <property type="molecule type" value="Genomic_DNA"/>
</dbReference>
<protein>
    <submittedName>
        <fullName evidence="1">Pectin lyase-like superfamily protein</fullName>
    </submittedName>
</protein>
<gene>
    <name evidence="1" type="ORF">ZEAMMB73_Zm00001d015825</name>
</gene>
<evidence type="ECO:0000313" key="1">
    <source>
        <dbReference type="EMBL" id="AQK69624.1"/>
    </source>
</evidence>
<dbReference type="GO" id="GO:0016829">
    <property type="term" value="F:lyase activity"/>
    <property type="evidence" value="ECO:0007669"/>
    <property type="project" value="UniProtKB-KW"/>
</dbReference>
<sequence>MHILYTRYMPVHCNGKHLCIHRS</sequence>
<reference evidence="1" key="1">
    <citation type="submission" date="2015-12" db="EMBL/GenBank/DDBJ databases">
        <title>Update maize B73 reference genome by single molecule sequencing technologies.</title>
        <authorList>
            <consortium name="Maize Genome Sequencing Project"/>
            <person name="Ware D."/>
        </authorList>
    </citation>
    <scope>NUCLEOTIDE SEQUENCE</scope>
    <source>
        <tissue evidence="1">Seedling</tissue>
    </source>
</reference>
<keyword evidence="1" id="KW-0456">Lyase</keyword>
<feature type="non-terminal residue" evidence="1">
    <location>
        <position position="23"/>
    </location>
</feature>
<name>A0A1D6H472_MAIZE</name>
<dbReference type="AlphaFoldDB" id="A0A1D6H472"/>
<organism evidence="1">
    <name type="scientific">Zea mays</name>
    <name type="common">Maize</name>
    <dbReference type="NCBI Taxonomy" id="4577"/>
    <lineage>
        <taxon>Eukaryota</taxon>
        <taxon>Viridiplantae</taxon>
        <taxon>Streptophyta</taxon>
        <taxon>Embryophyta</taxon>
        <taxon>Tracheophyta</taxon>
        <taxon>Spermatophyta</taxon>
        <taxon>Magnoliopsida</taxon>
        <taxon>Liliopsida</taxon>
        <taxon>Poales</taxon>
        <taxon>Poaceae</taxon>
        <taxon>PACMAD clade</taxon>
        <taxon>Panicoideae</taxon>
        <taxon>Andropogonodae</taxon>
        <taxon>Andropogoneae</taxon>
        <taxon>Tripsacinae</taxon>
        <taxon>Zea</taxon>
    </lineage>
</organism>